<dbReference type="SUPFAM" id="SSF52279">
    <property type="entry name" value="Beta-D-glucan exohydrolase, C-terminal domain"/>
    <property type="match status" value="1"/>
</dbReference>
<name>A0A2Z4IZ91_9ACTN</name>
<dbReference type="PANTHER" id="PTHR42715:SF10">
    <property type="entry name" value="BETA-GLUCOSIDASE"/>
    <property type="match status" value="1"/>
</dbReference>
<dbReference type="InterPro" id="IPR017853">
    <property type="entry name" value="GH"/>
</dbReference>
<dbReference type="GO" id="GO:0004553">
    <property type="term" value="F:hydrolase activity, hydrolyzing O-glycosyl compounds"/>
    <property type="evidence" value="ECO:0007669"/>
    <property type="project" value="InterPro"/>
</dbReference>
<dbReference type="InterPro" id="IPR036962">
    <property type="entry name" value="Glyco_hydro_3_N_sf"/>
</dbReference>
<dbReference type="InterPro" id="IPR019800">
    <property type="entry name" value="Glyco_hydro_3_AS"/>
</dbReference>
<evidence type="ECO:0000256" key="2">
    <source>
        <dbReference type="ARBA" id="ARBA00022801"/>
    </source>
</evidence>
<evidence type="ECO:0000259" key="5">
    <source>
        <dbReference type="SMART" id="SM01217"/>
    </source>
</evidence>
<accession>A0A2Z4IZ91</accession>
<dbReference type="Gene3D" id="3.20.20.300">
    <property type="entry name" value="Glycoside hydrolase, family 3, N-terminal domain"/>
    <property type="match status" value="1"/>
</dbReference>
<keyword evidence="4" id="KW-0326">Glycosidase</keyword>
<keyword evidence="3" id="KW-0119">Carbohydrate metabolism</keyword>
<dbReference type="Pfam" id="PF01915">
    <property type="entry name" value="Glyco_hydro_3_C"/>
    <property type="match status" value="1"/>
</dbReference>
<dbReference type="InterPro" id="IPR026891">
    <property type="entry name" value="Fn3-like"/>
</dbReference>
<dbReference type="FunFam" id="3.20.20.300:FF:000011">
    <property type="entry name" value="Glycosyl hydrolase"/>
    <property type="match status" value="1"/>
</dbReference>
<sequence>MTTAPWRDPALSAADRVADLLSRMTLREKIAQLYGVWVGADTDGAGVAPHQHEMGDTVDFDELIRQGLGQLTRPFGTAPVDPAAGARSLARAQRRIVDAGRFGIPAIAHEECLAGFTAWRATAYPVPLAWGATFDPELVEEMAGRIGADLRSVGVHQGLAPVLDVVRDPRWGRVEETIGEDPYLVGTIGAAYVRGLESAGIVATLKHFAGYASSAGARNLAPVRAGVREFADVTLPPFELALREGGARSVMAAYNETDGVPASADPVLLTELLRDEWQFTGTVVSDYFGVGFLQTLHRVAGTPAEAAHRALAAGVDVELPTLKCFAEPLVAAVRAGEVPEELVDRAARRVLLQKCELGLLDEDWRPEPAETIDLDSAGNRALARRIAERSVVLLDNPDGVLPLGPDTRIAVVGPRAADALAMLGCYSFPSHVLPNHPGTPAGIEIPTVLDALRQELPDAKVTFAEGCPVDGPDTSGFEEAVARAAESDVCVAVLGDRAGLFGRGTSGEGCDAADLRLPGVQGDLLDALVATGVPVVLVLLTGRPYALGRWHGRLAAAVQAFFPGEEGGPAVAGVLSGRVNPSGRLPVSVPHLPGGQPWTYLQPPLGLAGEVSNLDPTPLHPFGHGRSYTAFAWTDFTDGSPGEIGTDGTHDVAVTVRNTGDRDGAEVVQLYLHDPVASVTRPDVRLVGYRRVELPPGGAARVTFRFHTDLSAFADRSGRRVVEPGALELRLAASSTDVRHSTRLTLTGPVRTLGRDRHLRCGTEVSEVV</sequence>
<dbReference type="Gene3D" id="3.40.50.1700">
    <property type="entry name" value="Glycoside hydrolase family 3 C-terminal domain"/>
    <property type="match status" value="1"/>
</dbReference>
<dbReference type="PANTHER" id="PTHR42715">
    <property type="entry name" value="BETA-GLUCOSIDASE"/>
    <property type="match status" value="1"/>
</dbReference>
<evidence type="ECO:0000256" key="4">
    <source>
        <dbReference type="RuleBase" id="RU361161"/>
    </source>
</evidence>
<proteinExistence type="inferred from homology"/>
<keyword evidence="2 4" id="KW-0378">Hydrolase</keyword>
<evidence type="ECO:0000256" key="1">
    <source>
        <dbReference type="ARBA" id="ARBA00005336"/>
    </source>
</evidence>
<evidence type="ECO:0000256" key="3">
    <source>
        <dbReference type="ARBA" id="ARBA00023277"/>
    </source>
</evidence>
<dbReference type="Gene3D" id="2.60.40.10">
    <property type="entry name" value="Immunoglobulins"/>
    <property type="match status" value="1"/>
</dbReference>
<keyword evidence="7" id="KW-1185">Reference proteome</keyword>
<protein>
    <submittedName>
        <fullName evidence="6">Glycosyl hydrolase</fullName>
    </submittedName>
</protein>
<dbReference type="InterPro" id="IPR001764">
    <property type="entry name" value="Glyco_hydro_3_N"/>
</dbReference>
<dbReference type="RefSeq" id="WP_053759484.1">
    <property type="nucleotide sequence ID" value="NZ_CBDRHE010000007.1"/>
</dbReference>
<reference evidence="6 7" key="1">
    <citation type="journal article" date="2019" name="Int. J. Syst. Evol. Microbiol.">
        <title>Streptomyces cadmiisoli sp. nov., a novel actinomycete isolated from cadmium-contaminated soil.</title>
        <authorList>
            <person name="Li K."/>
            <person name="Tang X."/>
            <person name="Zhao J."/>
            <person name="Guo Y."/>
            <person name="Tang Y."/>
            <person name="Gao J."/>
        </authorList>
    </citation>
    <scope>NUCLEOTIDE SEQUENCE [LARGE SCALE GENOMIC DNA]</scope>
    <source>
        <strain evidence="6 7">ZFG47</strain>
    </source>
</reference>
<dbReference type="AlphaFoldDB" id="A0A2Z4IZ91"/>
<evidence type="ECO:0000313" key="7">
    <source>
        <dbReference type="Proteomes" id="UP000249616"/>
    </source>
</evidence>
<comment type="similarity">
    <text evidence="1 4">Belongs to the glycosyl hydrolase 3 family.</text>
</comment>
<dbReference type="InterPro" id="IPR036881">
    <property type="entry name" value="Glyco_hydro_3_C_sf"/>
</dbReference>
<dbReference type="SUPFAM" id="SSF51445">
    <property type="entry name" value="(Trans)glycosidases"/>
    <property type="match status" value="1"/>
</dbReference>
<dbReference type="InterPro" id="IPR013783">
    <property type="entry name" value="Ig-like_fold"/>
</dbReference>
<dbReference type="Pfam" id="PF14310">
    <property type="entry name" value="Fn3-like"/>
    <property type="match status" value="1"/>
</dbReference>
<dbReference type="Proteomes" id="UP000249616">
    <property type="component" value="Chromosome"/>
</dbReference>
<organism evidence="6 7">
    <name type="scientific">Streptomyces cadmiisoli</name>
    <dbReference type="NCBI Taxonomy" id="2184053"/>
    <lineage>
        <taxon>Bacteria</taxon>
        <taxon>Bacillati</taxon>
        <taxon>Actinomycetota</taxon>
        <taxon>Actinomycetes</taxon>
        <taxon>Kitasatosporales</taxon>
        <taxon>Streptomycetaceae</taxon>
        <taxon>Streptomyces</taxon>
        <taxon>Streptomyces aurantiacus group</taxon>
    </lineage>
</organism>
<dbReference type="InterPro" id="IPR002772">
    <property type="entry name" value="Glyco_hydro_3_C"/>
</dbReference>
<dbReference type="GO" id="GO:0005975">
    <property type="term" value="P:carbohydrate metabolic process"/>
    <property type="evidence" value="ECO:0007669"/>
    <property type="project" value="InterPro"/>
</dbReference>
<evidence type="ECO:0000313" key="6">
    <source>
        <dbReference type="EMBL" id="AWW38077.1"/>
    </source>
</evidence>
<gene>
    <name evidence="6" type="ORF">DN051_16645</name>
</gene>
<dbReference type="InterPro" id="IPR050288">
    <property type="entry name" value="Cellulose_deg_GH3"/>
</dbReference>
<dbReference type="Pfam" id="PF00933">
    <property type="entry name" value="Glyco_hydro_3"/>
    <property type="match status" value="1"/>
</dbReference>
<dbReference type="EMBL" id="CP030073">
    <property type="protein sequence ID" value="AWW38077.1"/>
    <property type="molecule type" value="Genomic_DNA"/>
</dbReference>
<feature type="domain" description="Fibronectin type III-like" evidence="5">
    <location>
        <begin position="666"/>
        <end position="735"/>
    </location>
</feature>
<dbReference type="PRINTS" id="PR00133">
    <property type="entry name" value="GLHYDRLASE3"/>
</dbReference>
<dbReference type="PROSITE" id="PS00775">
    <property type="entry name" value="GLYCOSYL_HYDROL_F3"/>
    <property type="match status" value="1"/>
</dbReference>
<dbReference type="KEGG" id="scad:DN051_16645"/>
<dbReference type="SMART" id="SM01217">
    <property type="entry name" value="Fn3_like"/>
    <property type="match status" value="1"/>
</dbReference>